<dbReference type="OrthoDB" id="9815825at2"/>
<dbReference type="RefSeq" id="WP_113944061.1">
    <property type="nucleotide sequence ID" value="NZ_JBHEEG010000008.1"/>
</dbReference>
<dbReference type="Pfam" id="PF01408">
    <property type="entry name" value="GFO_IDH_MocA"/>
    <property type="match status" value="1"/>
</dbReference>
<dbReference type="PANTHER" id="PTHR43377:SF2">
    <property type="entry name" value="BINDING ROSSMANN FOLD OXIDOREDUCTASE, PUTATIVE (AFU_ORTHOLOGUE AFUA_4G00560)-RELATED"/>
    <property type="match status" value="1"/>
</dbReference>
<dbReference type="InterPro" id="IPR051450">
    <property type="entry name" value="Gfo/Idh/MocA_Oxidoreductases"/>
</dbReference>
<dbReference type="InterPro" id="IPR000683">
    <property type="entry name" value="Gfo/Idh/MocA-like_OxRdtase_N"/>
</dbReference>
<dbReference type="GO" id="GO:0000166">
    <property type="term" value="F:nucleotide binding"/>
    <property type="evidence" value="ECO:0007669"/>
    <property type="project" value="InterPro"/>
</dbReference>
<sequence>MTQIPQVALIGAGYRGNAYGDIALKNPHLMKFVAVCDIKPDAVAAFARKHGIAPENCFSDSITLLNTLKNIDAVVVANLDKDHETVAVAALDRKFNVLLEKPMASTVEACQRMAEASERNQRFLMICHVLRYTPFFAKIKELIENRTFGTVQSIRASENIGYYHHSHSYVRGNFRRLEDGSPLILAKCSHDMDILHWLTDETPLRISSFGSLKQFTPENAPQGAAERCLDGCLLEMTCPYSARRIYLGDHTGWPVSMISVDTSIEARTKAILSGPYGRCVYHSDNTVVDRQIVGIEFTNNITASFEVHAFNKRTERHIHIGGSEGELTGCFEDDSLVIKFFDDRPDVTIQIETLAGDHMGGDLRLMEDFAAALRAPLGHEIRTAAHKSVTSHLMALAAEQARVSRKVIELQRF</sequence>
<protein>
    <submittedName>
        <fullName evidence="3">Oxidoreductase family protein</fullName>
    </submittedName>
</protein>
<accession>A0A366E065</accession>
<dbReference type="PANTHER" id="PTHR43377">
    <property type="entry name" value="BILIVERDIN REDUCTASE A"/>
    <property type="match status" value="1"/>
</dbReference>
<dbReference type="Pfam" id="PF02894">
    <property type="entry name" value="GFO_IDH_MocA_C"/>
    <property type="match status" value="1"/>
</dbReference>
<evidence type="ECO:0000313" key="4">
    <source>
        <dbReference type="Proteomes" id="UP000252893"/>
    </source>
</evidence>
<feature type="domain" description="Gfo/Idh/MocA-like oxidoreductase N-terminal" evidence="1">
    <location>
        <begin position="7"/>
        <end position="126"/>
    </location>
</feature>
<evidence type="ECO:0000259" key="1">
    <source>
        <dbReference type="Pfam" id="PF01408"/>
    </source>
</evidence>
<proteinExistence type="predicted"/>
<evidence type="ECO:0000259" key="2">
    <source>
        <dbReference type="Pfam" id="PF02894"/>
    </source>
</evidence>
<dbReference type="Proteomes" id="UP000252893">
    <property type="component" value="Unassembled WGS sequence"/>
</dbReference>
<dbReference type="InterPro" id="IPR036291">
    <property type="entry name" value="NAD(P)-bd_dom_sf"/>
</dbReference>
<dbReference type="AlphaFoldDB" id="A0A366E065"/>
<organism evidence="3 4">
    <name type="scientific">Pseudochrobactrum asaccharolyticum</name>
    <dbReference type="NCBI Taxonomy" id="354351"/>
    <lineage>
        <taxon>Bacteria</taxon>
        <taxon>Pseudomonadati</taxon>
        <taxon>Pseudomonadota</taxon>
        <taxon>Alphaproteobacteria</taxon>
        <taxon>Hyphomicrobiales</taxon>
        <taxon>Brucellaceae</taxon>
        <taxon>Pseudochrobactrum</taxon>
    </lineage>
</organism>
<reference evidence="3 4" key="1">
    <citation type="submission" date="2018-06" db="EMBL/GenBank/DDBJ databases">
        <title>Genomic Encyclopedia of Type Strains, Phase IV (KMG-IV): sequencing the most valuable type-strain genomes for metagenomic binning, comparative biology and taxonomic classification.</title>
        <authorList>
            <person name="Goeker M."/>
        </authorList>
    </citation>
    <scope>NUCLEOTIDE SEQUENCE [LARGE SCALE GENOMIC DNA]</scope>
    <source>
        <strain evidence="3 4">DSM 25619</strain>
    </source>
</reference>
<dbReference type="Gene3D" id="3.30.360.10">
    <property type="entry name" value="Dihydrodipicolinate Reductase, domain 2"/>
    <property type="match status" value="1"/>
</dbReference>
<feature type="domain" description="Gfo/Idh/MocA-like oxidoreductase C-terminal" evidence="2">
    <location>
        <begin position="140"/>
        <end position="391"/>
    </location>
</feature>
<dbReference type="InterPro" id="IPR004104">
    <property type="entry name" value="Gfo/Idh/MocA-like_OxRdtase_C"/>
</dbReference>
<name>A0A366E065_9HYPH</name>
<dbReference type="SUPFAM" id="SSF51735">
    <property type="entry name" value="NAD(P)-binding Rossmann-fold domains"/>
    <property type="match status" value="1"/>
</dbReference>
<gene>
    <name evidence="3" type="ORF">DFR47_10368</name>
</gene>
<comment type="caution">
    <text evidence="3">The sequence shown here is derived from an EMBL/GenBank/DDBJ whole genome shotgun (WGS) entry which is preliminary data.</text>
</comment>
<dbReference type="EMBL" id="QNRH01000003">
    <property type="protein sequence ID" value="RBO95505.1"/>
    <property type="molecule type" value="Genomic_DNA"/>
</dbReference>
<evidence type="ECO:0000313" key="3">
    <source>
        <dbReference type="EMBL" id="RBO95505.1"/>
    </source>
</evidence>
<dbReference type="SUPFAM" id="SSF55347">
    <property type="entry name" value="Glyceraldehyde-3-phosphate dehydrogenase-like, C-terminal domain"/>
    <property type="match status" value="1"/>
</dbReference>
<keyword evidence="4" id="KW-1185">Reference proteome</keyword>
<dbReference type="Gene3D" id="3.40.50.720">
    <property type="entry name" value="NAD(P)-binding Rossmann-like Domain"/>
    <property type="match status" value="1"/>
</dbReference>